<dbReference type="Gene3D" id="3.30.2400.30">
    <property type="match status" value="1"/>
</dbReference>
<dbReference type="PIRSF" id="PIRSF019254">
    <property type="entry name" value="CFP29"/>
    <property type="match status" value="1"/>
</dbReference>
<dbReference type="RefSeq" id="WP_109685623.1">
    <property type="nucleotide sequence ID" value="NZ_QGDN01000001.1"/>
</dbReference>
<comment type="similarity">
    <text evidence="2">Belongs to the encapsulin family. Family 1 subfamily.</text>
</comment>
<dbReference type="Proteomes" id="UP000250028">
    <property type="component" value="Unassembled WGS sequence"/>
</dbReference>
<evidence type="ECO:0000256" key="3">
    <source>
        <dbReference type="ARBA" id="ARBA00033787"/>
    </source>
</evidence>
<proteinExistence type="inferred from homology"/>
<reference evidence="6" key="1">
    <citation type="submission" date="2016-10" db="EMBL/GenBank/DDBJ databases">
        <authorList>
            <person name="Varghese N."/>
            <person name="Submissions S."/>
        </authorList>
    </citation>
    <scope>NUCLEOTIDE SEQUENCE [LARGE SCALE GENOMIC DNA]</scope>
    <source>
        <strain evidence="6">DSM 22951</strain>
    </source>
</reference>
<dbReference type="OrthoDB" id="2922at2"/>
<keyword evidence="3" id="KW-1284">Encapsulin nanocompartment</keyword>
<dbReference type="PANTHER" id="PTHR37165">
    <property type="entry name" value="PEPTIDASE U56 FAMILY"/>
    <property type="match status" value="1"/>
</dbReference>
<dbReference type="Pfam" id="PF04454">
    <property type="entry name" value="Linocin_M18"/>
    <property type="match status" value="1"/>
</dbReference>
<keyword evidence="6" id="KW-1185">Reference proteome</keyword>
<evidence type="ECO:0000256" key="1">
    <source>
        <dbReference type="ARBA" id="ARBA00033738"/>
    </source>
</evidence>
<dbReference type="Gene3D" id="3.30.2320.10">
    <property type="entry name" value="hypothetical protein PF0899 domain"/>
    <property type="match status" value="1"/>
</dbReference>
<dbReference type="PANTHER" id="PTHR37165:SF1">
    <property type="entry name" value="TYPE 1 ENCAPSULIN SHELL PROTEIN"/>
    <property type="match status" value="1"/>
</dbReference>
<dbReference type="NCBIfam" id="NF041155">
    <property type="entry name" value="encap_f1"/>
    <property type="match status" value="1"/>
</dbReference>
<dbReference type="GO" id="GO:0140737">
    <property type="term" value="C:encapsulin nanocompartment"/>
    <property type="evidence" value="ECO:0007669"/>
    <property type="project" value="UniProtKB-SubCell"/>
</dbReference>
<dbReference type="AlphaFoldDB" id="A0A2Y8ZTG1"/>
<accession>A0A2Y8ZTG1</accession>
<gene>
    <name evidence="5" type="ORF">SAMN04489750_2114</name>
</gene>
<sequence length="266" mass="28653">MNNLHRELAPISAAAWQEIDDEARRTFTERIAGRRVVDVPDAAGLEYSAAGTGHIRPVEAPVAGVSAQQRVVLPTLELRVPFFVDRSAVDDVDRGALDSDWQPVKDAATLIATAEDHAIFHGSEAAGIEGIAPASSNAAVALPAKVEDFPAAVAHALNALRLAGVEGDYFLVLNDDLYTEVAETTDHGYPIRDHIARILGDGKIIWAPGVEDALLVTDRGGDFTLQLGQDLSIGYLSHDAERIQLYLQESFTFLVHTSEASVVLKR</sequence>
<dbReference type="EMBL" id="UESZ01000001">
    <property type="protein sequence ID" value="SSA34786.1"/>
    <property type="molecule type" value="Genomic_DNA"/>
</dbReference>
<evidence type="ECO:0000256" key="2">
    <source>
        <dbReference type="ARBA" id="ARBA00033743"/>
    </source>
</evidence>
<comment type="subcellular location">
    <subcellularLocation>
        <location evidence="1">Encapsulin nanocompartment</location>
    </subcellularLocation>
</comment>
<evidence type="ECO:0000313" key="5">
    <source>
        <dbReference type="EMBL" id="SSA34786.1"/>
    </source>
</evidence>
<evidence type="ECO:0000256" key="4">
    <source>
        <dbReference type="ARBA" id="ARBA00050023"/>
    </source>
</evidence>
<evidence type="ECO:0000313" key="6">
    <source>
        <dbReference type="Proteomes" id="UP000250028"/>
    </source>
</evidence>
<dbReference type="InterPro" id="IPR007544">
    <property type="entry name" value="ENCAP"/>
</dbReference>
<dbReference type="InterPro" id="IPR051429">
    <property type="entry name" value="Encapsulin_nc"/>
</dbReference>
<protein>
    <recommendedName>
        <fullName evidence="4">Type 1 encapsulin shell protein</fullName>
    </recommendedName>
</protein>
<name>A0A2Y8ZTG1_9MICO</name>
<organism evidence="5 6">
    <name type="scientific">Branchiibius hedensis</name>
    <dbReference type="NCBI Taxonomy" id="672460"/>
    <lineage>
        <taxon>Bacteria</taxon>
        <taxon>Bacillati</taxon>
        <taxon>Actinomycetota</taxon>
        <taxon>Actinomycetes</taxon>
        <taxon>Micrococcales</taxon>
        <taxon>Dermacoccaceae</taxon>
        <taxon>Branchiibius</taxon>
    </lineage>
</organism>